<comment type="caution">
    <text evidence="6">The sequence shown here is derived from an EMBL/GenBank/DDBJ whole genome shotgun (WGS) entry which is preliminary data.</text>
</comment>
<dbReference type="OrthoDB" id="9813903at2"/>
<dbReference type="InterPro" id="IPR001789">
    <property type="entry name" value="Sig_transdc_resp-reg_receiver"/>
</dbReference>
<protein>
    <recommendedName>
        <fullName evidence="1">diguanylate cyclase</fullName>
        <ecNumber evidence="1">2.7.7.65</ecNumber>
    </recommendedName>
</protein>
<dbReference type="CDD" id="cd17546">
    <property type="entry name" value="REC_hyHK_CKI1_RcsC-like"/>
    <property type="match status" value="1"/>
</dbReference>
<evidence type="ECO:0000259" key="4">
    <source>
        <dbReference type="PROSITE" id="PS50110"/>
    </source>
</evidence>
<dbReference type="GO" id="GO:0052621">
    <property type="term" value="F:diguanylate cyclase activity"/>
    <property type="evidence" value="ECO:0007669"/>
    <property type="project" value="UniProtKB-EC"/>
</dbReference>
<reference evidence="6 7" key="1">
    <citation type="submission" date="2019-01" db="EMBL/GenBank/DDBJ databases">
        <authorList>
            <person name="Chen W.-M."/>
        </authorList>
    </citation>
    <scope>NUCLEOTIDE SEQUENCE [LARGE SCALE GENOMIC DNA]</scope>
    <source>
        <strain evidence="6 7">CCP-18</strain>
    </source>
</reference>
<dbReference type="InterPro" id="IPR043128">
    <property type="entry name" value="Rev_trsase/Diguanyl_cyclase"/>
</dbReference>
<dbReference type="InterPro" id="IPR000160">
    <property type="entry name" value="GGDEF_dom"/>
</dbReference>
<dbReference type="GO" id="GO:0043709">
    <property type="term" value="P:cell adhesion involved in single-species biofilm formation"/>
    <property type="evidence" value="ECO:0007669"/>
    <property type="project" value="TreeGrafter"/>
</dbReference>
<organism evidence="6 7">
    <name type="scientific">Inhella crocodyli</name>
    <dbReference type="NCBI Taxonomy" id="2499851"/>
    <lineage>
        <taxon>Bacteria</taxon>
        <taxon>Pseudomonadati</taxon>
        <taxon>Pseudomonadota</taxon>
        <taxon>Betaproteobacteria</taxon>
        <taxon>Burkholderiales</taxon>
        <taxon>Sphaerotilaceae</taxon>
        <taxon>Inhella</taxon>
    </lineage>
</organism>
<dbReference type="SMART" id="SM00267">
    <property type="entry name" value="GGDEF"/>
    <property type="match status" value="1"/>
</dbReference>
<evidence type="ECO:0000259" key="5">
    <source>
        <dbReference type="PROSITE" id="PS50887"/>
    </source>
</evidence>
<proteinExistence type="predicted"/>
<dbReference type="GO" id="GO:0005886">
    <property type="term" value="C:plasma membrane"/>
    <property type="evidence" value="ECO:0007669"/>
    <property type="project" value="TreeGrafter"/>
</dbReference>
<accession>A0A3S2UWA3</accession>
<dbReference type="Gene3D" id="3.30.70.270">
    <property type="match status" value="1"/>
</dbReference>
<dbReference type="EMBL" id="SACM01000002">
    <property type="protein sequence ID" value="RVT86430.1"/>
    <property type="molecule type" value="Genomic_DNA"/>
</dbReference>
<evidence type="ECO:0000313" key="6">
    <source>
        <dbReference type="EMBL" id="RVT86430.1"/>
    </source>
</evidence>
<dbReference type="Proteomes" id="UP000288587">
    <property type="component" value="Unassembled WGS sequence"/>
</dbReference>
<evidence type="ECO:0000256" key="1">
    <source>
        <dbReference type="ARBA" id="ARBA00012528"/>
    </source>
</evidence>
<evidence type="ECO:0000313" key="7">
    <source>
        <dbReference type="Proteomes" id="UP000288587"/>
    </source>
</evidence>
<dbReference type="InterPro" id="IPR011006">
    <property type="entry name" value="CheY-like_superfamily"/>
</dbReference>
<dbReference type="GO" id="GO:0000160">
    <property type="term" value="P:phosphorelay signal transduction system"/>
    <property type="evidence" value="ECO:0007669"/>
    <property type="project" value="InterPro"/>
</dbReference>
<feature type="domain" description="GGDEF" evidence="5">
    <location>
        <begin position="182"/>
        <end position="319"/>
    </location>
</feature>
<dbReference type="Pfam" id="PF00990">
    <property type="entry name" value="GGDEF"/>
    <property type="match status" value="1"/>
</dbReference>
<dbReference type="CDD" id="cd01949">
    <property type="entry name" value="GGDEF"/>
    <property type="match status" value="1"/>
</dbReference>
<dbReference type="EC" id="2.7.7.65" evidence="1"/>
<dbReference type="InterPro" id="IPR029787">
    <property type="entry name" value="Nucleotide_cyclase"/>
</dbReference>
<keyword evidence="7" id="KW-1185">Reference proteome</keyword>
<evidence type="ECO:0000256" key="2">
    <source>
        <dbReference type="ARBA" id="ARBA00034247"/>
    </source>
</evidence>
<dbReference type="FunFam" id="3.30.70.270:FF:000001">
    <property type="entry name" value="Diguanylate cyclase domain protein"/>
    <property type="match status" value="1"/>
</dbReference>
<dbReference type="PANTHER" id="PTHR45138:SF9">
    <property type="entry name" value="DIGUANYLATE CYCLASE DGCM-RELATED"/>
    <property type="match status" value="1"/>
</dbReference>
<dbReference type="InterPro" id="IPR050469">
    <property type="entry name" value="Diguanylate_Cyclase"/>
</dbReference>
<dbReference type="AlphaFoldDB" id="A0A3S2UWA3"/>
<feature type="modified residue" description="4-aspartylphosphate" evidence="3">
    <location>
        <position position="58"/>
    </location>
</feature>
<dbReference type="PANTHER" id="PTHR45138">
    <property type="entry name" value="REGULATORY COMPONENTS OF SENSORY TRANSDUCTION SYSTEM"/>
    <property type="match status" value="1"/>
</dbReference>
<dbReference type="PROSITE" id="PS50887">
    <property type="entry name" value="GGDEF"/>
    <property type="match status" value="1"/>
</dbReference>
<dbReference type="Gene3D" id="3.40.50.2300">
    <property type="match status" value="1"/>
</dbReference>
<evidence type="ECO:0000256" key="3">
    <source>
        <dbReference type="PROSITE-ProRule" id="PRU00169"/>
    </source>
</evidence>
<keyword evidence="3" id="KW-0597">Phosphoprotein</keyword>
<dbReference type="RefSeq" id="WP_127682925.1">
    <property type="nucleotide sequence ID" value="NZ_SACM01000002.1"/>
</dbReference>
<dbReference type="GO" id="GO:1902201">
    <property type="term" value="P:negative regulation of bacterial-type flagellum-dependent cell motility"/>
    <property type="evidence" value="ECO:0007669"/>
    <property type="project" value="TreeGrafter"/>
</dbReference>
<sequence length="333" mass="36408">MFDFGPSYRVLVVDDQATHRTITRKSLEQLGHRVVECAVPEQAAAVFKVVRPDLVLLDVEMPEHDGYWVARQLRAIEAGGWTPIIFLSSHHTDEDIWQGIHAGGDDYLAKPLSPQLLTAKLHAVHRLLQLRLKLLERSEQLREANERLAHVARHDALTGLLNRGGLDQALHEALQRCRHAGAPLSVMLIDVDHFKAYNDALGHVAGDAALRRVAQLLRDACPKPGDLAGRYGGEEFALLLPGTPRSGAMTLARGLLRIVASAAIPHPASSVGPHLSFSGGITTLVPDEASTAEGVLLCADEALYAAKSRGRNCFYSFEMQMDTAEQRDLLRGV</sequence>
<comment type="catalytic activity">
    <reaction evidence="2">
        <text>2 GTP = 3',3'-c-di-GMP + 2 diphosphate</text>
        <dbReference type="Rhea" id="RHEA:24898"/>
        <dbReference type="ChEBI" id="CHEBI:33019"/>
        <dbReference type="ChEBI" id="CHEBI:37565"/>
        <dbReference type="ChEBI" id="CHEBI:58805"/>
        <dbReference type="EC" id="2.7.7.65"/>
    </reaction>
</comment>
<gene>
    <name evidence="6" type="ORF">EOD73_10465</name>
</gene>
<dbReference type="SUPFAM" id="SSF55073">
    <property type="entry name" value="Nucleotide cyclase"/>
    <property type="match status" value="1"/>
</dbReference>
<dbReference type="PROSITE" id="PS50110">
    <property type="entry name" value="RESPONSE_REGULATORY"/>
    <property type="match status" value="1"/>
</dbReference>
<name>A0A3S2UWA3_9BURK</name>
<feature type="domain" description="Response regulatory" evidence="4">
    <location>
        <begin position="9"/>
        <end position="125"/>
    </location>
</feature>
<dbReference type="SUPFAM" id="SSF52172">
    <property type="entry name" value="CheY-like"/>
    <property type="match status" value="1"/>
</dbReference>
<dbReference type="Pfam" id="PF00072">
    <property type="entry name" value="Response_reg"/>
    <property type="match status" value="1"/>
</dbReference>
<dbReference type="SMART" id="SM00448">
    <property type="entry name" value="REC"/>
    <property type="match status" value="1"/>
</dbReference>
<dbReference type="NCBIfam" id="TIGR00254">
    <property type="entry name" value="GGDEF"/>
    <property type="match status" value="1"/>
</dbReference>